<comment type="similarity">
    <text evidence="3 8">Belongs to the HMBS family.</text>
</comment>
<dbReference type="InterPro" id="IPR036803">
    <property type="entry name" value="Porphobilinogen_deaminase_C_sf"/>
</dbReference>
<dbReference type="GO" id="GO:0004418">
    <property type="term" value="F:hydroxymethylbilane synthase activity"/>
    <property type="evidence" value="ECO:0007669"/>
    <property type="project" value="UniProtKB-UniRule"/>
</dbReference>
<comment type="miscellaneous">
    <text evidence="8">The porphobilinogen subunits are added to the dipyrromethane group.</text>
</comment>
<dbReference type="Pfam" id="PF03900">
    <property type="entry name" value="Porphobil_deamC"/>
    <property type="match status" value="1"/>
</dbReference>
<dbReference type="CDD" id="cd13646">
    <property type="entry name" value="PBP2_EcHMBS_like"/>
    <property type="match status" value="1"/>
</dbReference>
<dbReference type="InterPro" id="IPR022418">
    <property type="entry name" value="Porphobilinogen_deaminase_C"/>
</dbReference>
<keyword evidence="12" id="KW-1185">Reference proteome</keyword>
<dbReference type="GO" id="GO:0006782">
    <property type="term" value="P:protoporphyrinogen IX biosynthetic process"/>
    <property type="evidence" value="ECO:0007669"/>
    <property type="project" value="UniProtKB-UniRule"/>
</dbReference>
<dbReference type="PANTHER" id="PTHR11557:SF0">
    <property type="entry name" value="PORPHOBILINOGEN DEAMINASE"/>
    <property type="match status" value="1"/>
</dbReference>
<sequence>MRSKIVVGSRGSKLALLQTNMVIDKLKSIYTSLEFEIRVIKTKGDKILDKSLSKIGGKGLFIEEIENKLRSNEIDIAVHSMKDVQNSVSEEFSILSALKREDPRDAIISRDNIKFSNLPKGSVIGTSSLRRIVQLKNLRKDLEFKPLRGNVDTRIKKLEDREVDAIILAAAGLNRMGLQSKITEYLDVSECIPSVGQGALCIEIRKNDEEIFNMVNKLTNTSELRCVLAERAFLKEMDGGCTIAIGAHAAEEEGKIKLEGFVCSDDNKVIFRDFVFGEAGKYKDIGIKLGRKLKKQKAGE</sequence>
<dbReference type="Proteomes" id="UP000192468">
    <property type="component" value="Unassembled WGS sequence"/>
</dbReference>
<evidence type="ECO:0000256" key="3">
    <source>
        <dbReference type="ARBA" id="ARBA00005638"/>
    </source>
</evidence>
<evidence type="ECO:0000313" key="12">
    <source>
        <dbReference type="Proteomes" id="UP000192468"/>
    </source>
</evidence>
<gene>
    <name evidence="8" type="primary">hemC</name>
    <name evidence="11" type="ORF">SAMN02745134_02506</name>
</gene>
<keyword evidence="6 8" id="KW-0627">Porphyrin biosynthesis</keyword>
<dbReference type="EC" id="2.5.1.61" evidence="8"/>
<dbReference type="InterPro" id="IPR022419">
    <property type="entry name" value="Porphobilin_deaminase_cofac_BS"/>
</dbReference>
<evidence type="ECO:0000256" key="5">
    <source>
        <dbReference type="ARBA" id="ARBA00022679"/>
    </source>
</evidence>
<dbReference type="AlphaFoldDB" id="A0A1W1XP10"/>
<evidence type="ECO:0000256" key="4">
    <source>
        <dbReference type="ARBA" id="ARBA00011245"/>
    </source>
</evidence>
<evidence type="ECO:0000256" key="2">
    <source>
        <dbReference type="ARBA" id="ARBA00004735"/>
    </source>
</evidence>
<evidence type="ECO:0000256" key="7">
    <source>
        <dbReference type="ARBA" id="ARBA00048169"/>
    </source>
</evidence>
<proteinExistence type="inferred from homology"/>
<dbReference type="PIRSF" id="PIRSF001438">
    <property type="entry name" value="4pyrrol_synth_OHMeBilane_synth"/>
    <property type="match status" value="1"/>
</dbReference>
<dbReference type="Gene3D" id="3.40.190.10">
    <property type="entry name" value="Periplasmic binding protein-like II"/>
    <property type="match status" value="2"/>
</dbReference>
<evidence type="ECO:0000256" key="1">
    <source>
        <dbReference type="ARBA" id="ARBA00002869"/>
    </source>
</evidence>
<dbReference type="SUPFAM" id="SSF54782">
    <property type="entry name" value="Porphobilinogen deaminase (hydroxymethylbilane synthase), C-terminal domain"/>
    <property type="match status" value="1"/>
</dbReference>
<dbReference type="PRINTS" id="PR00151">
    <property type="entry name" value="PORPHBDMNASE"/>
</dbReference>
<evidence type="ECO:0000256" key="8">
    <source>
        <dbReference type="HAMAP-Rule" id="MF_00260"/>
    </source>
</evidence>
<feature type="domain" description="Porphobilinogen deaminase N-terminal" evidence="9">
    <location>
        <begin position="5"/>
        <end position="211"/>
    </location>
</feature>
<comment type="cofactor">
    <cofactor evidence="8">
        <name>dipyrromethane</name>
        <dbReference type="ChEBI" id="CHEBI:60342"/>
    </cofactor>
    <text evidence="8">Binds 1 dipyrromethane group covalently.</text>
</comment>
<comment type="function">
    <text evidence="1 8">Tetrapolymerization of the monopyrrole PBG into the hydroxymethylbilane pre-uroporphyrinogen in several discrete steps.</text>
</comment>
<reference evidence="11 12" key="1">
    <citation type="submission" date="2017-04" db="EMBL/GenBank/DDBJ databases">
        <authorList>
            <person name="Afonso C.L."/>
            <person name="Miller P.J."/>
            <person name="Scott M.A."/>
            <person name="Spackman E."/>
            <person name="Goraichik I."/>
            <person name="Dimitrov K.M."/>
            <person name="Suarez D.L."/>
            <person name="Swayne D.E."/>
        </authorList>
    </citation>
    <scope>NUCLEOTIDE SEQUENCE [LARGE SCALE GENOMIC DNA]</scope>
    <source>
        <strain evidence="11 12">DSM 12555</strain>
    </source>
</reference>
<dbReference type="OrthoDB" id="9810298at2"/>
<dbReference type="Pfam" id="PF01379">
    <property type="entry name" value="Porphobil_deam"/>
    <property type="match status" value="1"/>
</dbReference>
<name>A0A1W1XP10_9CLOT</name>
<evidence type="ECO:0000259" key="10">
    <source>
        <dbReference type="Pfam" id="PF03900"/>
    </source>
</evidence>
<dbReference type="NCBIfam" id="TIGR00212">
    <property type="entry name" value="hemC"/>
    <property type="match status" value="1"/>
</dbReference>
<dbReference type="PROSITE" id="PS00533">
    <property type="entry name" value="PORPHOBILINOGEN_DEAM"/>
    <property type="match status" value="1"/>
</dbReference>
<comment type="catalytic activity">
    <reaction evidence="7 8">
        <text>4 porphobilinogen + H2O = hydroxymethylbilane + 4 NH4(+)</text>
        <dbReference type="Rhea" id="RHEA:13185"/>
        <dbReference type="ChEBI" id="CHEBI:15377"/>
        <dbReference type="ChEBI" id="CHEBI:28938"/>
        <dbReference type="ChEBI" id="CHEBI:57845"/>
        <dbReference type="ChEBI" id="CHEBI:58126"/>
        <dbReference type="EC" id="2.5.1.61"/>
    </reaction>
</comment>
<evidence type="ECO:0000313" key="11">
    <source>
        <dbReference type="EMBL" id="SMC25604.1"/>
    </source>
</evidence>
<dbReference type="HAMAP" id="MF_00260">
    <property type="entry name" value="Porphobil_deam"/>
    <property type="match status" value="1"/>
</dbReference>
<dbReference type="FunFam" id="3.40.190.10:FF:000005">
    <property type="entry name" value="Porphobilinogen deaminase"/>
    <property type="match status" value="1"/>
</dbReference>
<evidence type="ECO:0000259" key="9">
    <source>
        <dbReference type="Pfam" id="PF01379"/>
    </source>
</evidence>
<dbReference type="EMBL" id="FWXH01000009">
    <property type="protein sequence ID" value="SMC25604.1"/>
    <property type="molecule type" value="Genomic_DNA"/>
</dbReference>
<dbReference type="SUPFAM" id="SSF53850">
    <property type="entry name" value="Periplasmic binding protein-like II"/>
    <property type="match status" value="1"/>
</dbReference>
<dbReference type="RefSeq" id="WP_084116330.1">
    <property type="nucleotide sequence ID" value="NZ_FWXH01000009.1"/>
</dbReference>
<feature type="domain" description="Porphobilinogen deaminase C-terminal" evidence="10">
    <location>
        <begin position="225"/>
        <end position="294"/>
    </location>
</feature>
<dbReference type="GO" id="GO:0005737">
    <property type="term" value="C:cytoplasm"/>
    <property type="evidence" value="ECO:0007669"/>
    <property type="project" value="UniProtKB-UniRule"/>
</dbReference>
<protein>
    <recommendedName>
        <fullName evidence="8">Porphobilinogen deaminase</fullName>
        <shortName evidence="8">PBG</shortName>
        <ecNumber evidence="8">2.5.1.61</ecNumber>
    </recommendedName>
    <alternativeName>
        <fullName evidence="8">Hydroxymethylbilane synthase</fullName>
        <shortName evidence="8">HMBS</shortName>
    </alternativeName>
    <alternativeName>
        <fullName evidence="8">Pre-uroporphyrinogen synthase</fullName>
    </alternativeName>
</protein>
<dbReference type="InterPro" id="IPR022417">
    <property type="entry name" value="Porphobilin_deaminase_N"/>
</dbReference>
<keyword evidence="5 8" id="KW-0808">Transferase</keyword>
<dbReference type="STRING" id="1121291.SAMN02745134_02506"/>
<dbReference type="FunFam" id="3.40.190.10:FF:000004">
    <property type="entry name" value="Porphobilinogen deaminase"/>
    <property type="match status" value="1"/>
</dbReference>
<organism evidence="11 12">
    <name type="scientific">Clostridium acidisoli DSM 12555</name>
    <dbReference type="NCBI Taxonomy" id="1121291"/>
    <lineage>
        <taxon>Bacteria</taxon>
        <taxon>Bacillati</taxon>
        <taxon>Bacillota</taxon>
        <taxon>Clostridia</taxon>
        <taxon>Eubacteriales</taxon>
        <taxon>Clostridiaceae</taxon>
        <taxon>Clostridium</taxon>
    </lineage>
</organism>
<dbReference type="PANTHER" id="PTHR11557">
    <property type="entry name" value="PORPHOBILINOGEN DEAMINASE"/>
    <property type="match status" value="1"/>
</dbReference>
<dbReference type="InterPro" id="IPR000860">
    <property type="entry name" value="HemC"/>
</dbReference>
<feature type="modified residue" description="S-(dipyrrolylmethanemethyl)cysteine" evidence="8">
    <location>
        <position position="241"/>
    </location>
</feature>
<dbReference type="Gene3D" id="3.30.160.40">
    <property type="entry name" value="Porphobilinogen deaminase, C-terminal domain"/>
    <property type="match status" value="1"/>
</dbReference>
<evidence type="ECO:0000256" key="6">
    <source>
        <dbReference type="ARBA" id="ARBA00023244"/>
    </source>
</evidence>
<accession>A0A1W1XP10</accession>
<comment type="pathway">
    <text evidence="2">Porphyrin-containing compound metabolism; protoporphyrin-IX biosynthesis; coproporphyrinogen-III from 5-aminolevulinate: step 2/4.</text>
</comment>
<comment type="subunit">
    <text evidence="4 8">Monomer.</text>
</comment>